<feature type="domain" description="Prepilin type IV endopeptidase peptidase" evidence="3">
    <location>
        <begin position="73"/>
        <end position="178"/>
    </location>
</feature>
<comment type="similarity">
    <text evidence="1">Belongs to the peptidase A24 family.</text>
</comment>
<keyword evidence="5" id="KW-1185">Reference proteome</keyword>
<dbReference type="GO" id="GO:0008168">
    <property type="term" value="F:methyltransferase activity"/>
    <property type="evidence" value="ECO:0007669"/>
    <property type="project" value="UniProtKB-KW"/>
</dbReference>
<dbReference type="GO" id="GO:0032259">
    <property type="term" value="P:methylation"/>
    <property type="evidence" value="ECO:0007669"/>
    <property type="project" value="UniProtKB-KW"/>
</dbReference>
<keyword evidence="4" id="KW-0489">Methyltransferase</keyword>
<dbReference type="RefSeq" id="WP_210030210.1">
    <property type="nucleotide sequence ID" value="NZ_JAGINU010000001.1"/>
</dbReference>
<name>A0ABS4VXN7_9PSEU</name>
<dbReference type="Proteomes" id="UP001519295">
    <property type="component" value="Unassembled WGS sequence"/>
</dbReference>
<dbReference type="Pfam" id="PF01478">
    <property type="entry name" value="Peptidase_A24"/>
    <property type="match status" value="1"/>
</dbReference>
<organism evidence="4 5">
    <name type="scientific">Pseudonocardia parietis</name>
    <dbReference type="NCBI Taxonomy" id="570936"/>
    <lineage>
        <taxon>Bacteria</taxon>
        <taxon>Bacillati</taxon>
        <taxon>Actinomycetota</taxon>
        <taxon>Actinomycetes</taxon>
        <taxon>Pseudonocardiales</taxon>
        <taxon>Pseudonocardiaceae</taxon>
        <taxon>Pseudonocardia</taxon>
    </lineage>
</organism>
<dbReference type="InterPro" id="IPR000045">
    <property type="entry name" value="Prepilin_IV_endopep_pep"/>
</dbReference>
<evidence type="ECO:0000313" key="5">
    <source>
        <dbReference type="Proteomes" id="UP001519295"/>
    </source>
</evidence>
<keyword evidence="2" id="KW-0472">Membrane</keyword>
<protein>
    <submittedName>
        <fullName evidence="4">Leader peptidase (Prepilin peptidase)/N-methyltransferase</fullName>
        <ecNumber evidence="4">2.1.1.-</ecNumber>
        <ecNumber evidence="4">3.4.23.43</ecNumber>
    </submittedName>
</protein>
<evidence type="ECO:0000256" key="1">
    <source>
        <dbReference type="ARBA" id="ARBA00005801"/>
    </source>
</evidence>
<keyword evidence="2" id="KW-0812">Transmembrane</keyword>
<dbReference type="EC" id="2.1.1.-" evidence="4"/>
<feature type="transmembrane region" description="Helical" evidence="2">
    <location>
        <begin position="45"/>
        <end position="63"/>
    </location>
</feature>
<dbReference type="EMBL" id="JAGINU010000001">
    <property type="protein sequence ID" value="MBP2368698.1"/>
    <property type="molecule type" value="Genomic_DNA"/>
</dbReference>
<evidence type="ECO:0000256" key="2">
    <source>
        <dbReference type="SAM" id="Phobius"/>
    </source>
</evidence>
<dbReference type="PANTHER" id="PTHR30487:SF0">
    <property type="entry name" value="PREPILIN LEADER PEPTIDASE_N-METHYLTRANSFERASE-RELATED"/>
    <property type="match status" value="1"/>
</dbReference>
<evidence type="ECO:0000259" key="3">
    <source>
        <dbReference type="Pfam" id="PF01478"/>
    </source>
</evidence>
<dbReference type="InterPro" id="IPR050882">
    <property type="entry name" value="Prepilin_peptidase/N-MTase"/>
</dbReference>
<keyword evidence="2" id="KW-1133">Transmembrane helix</keyword>
<proteinExistence type="inferred from homology"/>
<feature type="transmembrane region" description="Helical" evidence="2">
    <location>
        <begin position="94"/>
        <end position="115"/>
    </location>
</feature>
<feature type="transmembrane region" description="Helical" evidence="2">
    <location>
        <begin position="160"/>
        <end position="185"/>
    </location>
</feature>
<evidence type="ECO:0000313" key="4">
    <source>
        <dbReference type="EMBL" id="MBP2368698.1"/>
    </source>
</evidence>
<feature type="transmembrane region" description="Helical" evidence="2">
    <location>
        <begin position="122"/>
        <end position="140"/>
    </location>
</feature>
<dbReference type="PANTHER" id="PTHR30487">
    <property type="entry name" value="TYPE 4 PREPILIN-LIKE PROTEINS LEADER PEPTIDE-PROCESSING ENZYME"/>
    <property type="match status" value="1"/>
</dbReference>
<gene>
    <name evidence="4" type="ORF">JOF36_004394</name>
</gene>
<sequence>MDLQLLPLAAGLLAGAAGAWAGALTRRWLARLRRGAPVEPPWCEIGVGVLWSALGVLVAGGLLDVRWAPLLAVLSWLGVAGAATDLLRHRLPNALTLPALPVVLLALVPAGPAAVLRGLAGAVLLAGAYALVHLASPGAMGAGDVKLAGPVGAAVTGTAWVALPVSAVLAMLLSAAVAAFALVAGRARWGSALPHGPVLLGSALVVVVAGVAG</sequence>
<reference evidence="4 5" key="1">
    <citation type="submission" date="2021-03" db="EMBL/GenBank/DDBJ databases">
        <title>Sequencing the genomes of 1000 actinobacteria strains.</title>
        <authorList>
            <person name="Klenk H.-P."/>
        </authorList>
    </citation>
    <scope>NUCLEOTIDE SEQUENCE [LARGE SCALE GENOMIC DNA]</scope>
    <source>
        <strain evidence="4 5">DSM 45256</strain>
    </source>
</reference>
<keyword evidence="4" id="KW-0378">Hydrolase</keyword>
<comment type="caution">
    <text evidence="4">The sequence shown here is derived from an EMBL/GenBank/DDBJ whole genome shotgun (WGS) entry which is preliminary data.</text>
</comment>
<dbReference type="GO" id="GO:0004190">
    <property type="term" value="F:aspartic-type endopeptidase activity"/>
    <property type="evidence" value="ECO:0007669"/>
    <property type="project" value="UniProtKB-EC"/>
</dbReference>
<keyword evidence="4" id="KW-0808">Transferase</keyword>
<accession>A0ABS4VXN7</accession>
<dbReference type="EC" id="3.4.23.43" evidence="4"/>
<feature type="transmembrane region" description="Helical" evidence="2">
    <location>
        <begin position="192"/>
        <end position="212"/>
    </location>
</feature>
<dbReference type="Gene3D" id="1.20.120.1220">
    <property type="match status" value="1"/>
</dbReference>